<organism evidence="8 9">
    <name type="scientific">Peribacillus psychrosaccharolyticus</name>
    <name type="common">Bacillus psychrosaccharolyticus</name>
    <dbReference type="NCBI Taxonomy" id="1407"/>
    <lineage>
        <taxon>Bacteria</taxon>
        <taxon>Bacillati</taxon>
        <taxon>Bacillota</taxon>
        <taxon>Bacilli</taxon>
        <taxon>Bacillales</taxon>
        <taxon>Bacillaceae</taxon>
        <taxon>Peribacillus</taxon>
    </lineage>
</organism>
<accession>A0A974S1Y6</accession>
<dbReference type="InterPro" id="IPR006145">
    <property type="entry name" value="PsdUridine_synth_RsuA/RluA"/>
</dbReference>
<sequence length="302" mass="33834">MSTNNESKQFRLSWTVESKDEGKLLRNFLNEHKISKKGLTSIKYRGGELSVNGKVVTVRYPLHEGDIVEVVFPLEEISLGLIPEKLPLVIRYEDESIIILAKPAYQSTIPSRERPRGSLANALAGYYESKDVASTVHVVTRLDRNTSGLVLIAKHSHIHHLLSAQQKAGLITRTYQAIAEGQLEEESGRIEAPIGRNPESIITRMVREDGKYACTLYRVIQSSPIISYLELQLLTGRTHQIRVHMAHIGHPLAGDDLYGGTTTLIPRQALHCAKIEFTHPLTGDRMTFEEPAPGDFQELLNR</sequence>
<protein>
    <recommendedName>
        <fullName evidence="6">Pseudouridine synthase</fullName>
        <ecNumber evidence="6">5.4.99.-</ecNumber>
    </recommendedName>
</protein>
<dbReference type="PROSITE" id="PS01129">
    <property type="entry name" value="PSI_RLU"/>
    <property type="match status" value="1"/>
</dbReference>
<keyword evidence="3 6" id="KW-0413">Isomerase</keyword>
<evidence type="ECO:0000256" key="4">
    <source>
        <dbReference type="PIRSR" id="PIRSR606225-1"/>
    </source>
</evidence>
<dbReference type="InterPro" id="IPR050188">
    <property type="entry name" value="RluA_PseudoU_synthase"/>
</dbReference>
<dbReference type="GO" id="GO:0003723">
    <property type="term" value="F:RNA binding"/>
    <property type="evidence" value="ECO:0007669"/>
    <property type="project" value="UniProtKB-KW"/>
</dbReference>
<evidence type="ECO:0000256" key="6">
    <source>
        <dbReference type="RuleBase" id="RU362028"/>
    </source>
</evidence>
<dbReference type="PANTHER" id="PTHR21600">
    <property type="entry name" value="MITOCHONDRIAL RNA PSEUDOURIDINE SYNTHASE"/>
    <property type="match status" value="1"/>
</dbReference>
<dbReference type="Pfam" id="PF00849">
    <property type="entry name" value="PseudoU_synth_2"/>
    <property type="match status" value="1"/>
</dbReference>
<reference evidence="8 9" key="1">
    <citation type="submission" date="2021-01" db="EMBL/GenBank/DDBJ databases">
        <title>FDA dAtabase for Regulatory Grade micrObial Sequences (FDA-ARGOS): Supporting development and validation of Infectious Disease Dx tests.</title>
        <authorList>
            <person name="Nelson B."/>
            <person name="Plummer A."/>
            <person name="Tallon L."/>
            <person name="Sadzewicz L."/>
            <person name="Zhao X."/>
            <person name="Boylan J."/>
            <person name="Ott S."/>
            <person name="Bowen H."/>
            <person name="Vavikolanu K."/>
            <person name="Mehta A."/>
            <person name="Aluvathingal J."/>
            <person name="Nadendla S."/>
            <person name="Myers T."/>
            <person name="Yan Y."/>
            <person name="Sichtig H."/>
        </authorList>
    </citation>
    <scope>NUCLEOTIDE SEQUENCE [LARGE SCALE GENOMIC DNA]</scope>
    <source>
        <strain evidence="8 9">FDAARGOS_1161</strain>
    </source>
</reference>
<proteinExistence type="inferred from homology"/>
<dbReference type="SUPFAM" id="SSF55120">
    <property type="entry name" value="Pseudouridine synthase"/>
    <property type="match status" value="1"/>
</dbReference>
<dbReference type="NCBIfam" id="TIGR00005">
    <property type="entry name" value="rluA_subfam"/>
    <property type="match status" value="1"/>
</dbReference>
<evidence type="ECO:0000259" key="7">
    <source>
        <dbReference type="Pfam" id="PF00849"/>
    </source>
</evidence>
<dbReference type="AlphaFoldDB" id="A0A974S1Y6"/>
<dbReference type="EC" id="5.4.99.-" evidence="6"/>
<evidence type="ECO:0000313" key="8">
    <source>
        <dbReference type="EMBL" id="QQT02034.1"/>
    </source>
</evidence>
<feature type="domain" description="Pseudouridine synthase RsuA/RluA-like" evidence="7">
    <location>
        <begin position="98"/>
        <end position="247"/>
    </location>
</feature>
<dbReference type="PROSITE" id="PS50889">
    <property type="entry name" value="S4"/>
    <property type="match status" value="1"/>
</dbReference>
<comment type="similarity">
    <text evidence="2 6">Belongs to the pseudouridine synthase RluA family.</text>
</comment>
<evidence type="ECO:0000256" key="1">
    <source>
        <dbReference type="ARBA" id="ARBA00000073"/>
    </source>
</evidence>
<evidence type="ECO:0000313" key="9">
    <source>
        <dbReference type="Proteomes" id="UP000595254"/>
    </source>
</evidence>
<dbReference type="FunFam" id="3.30.2350.10:FF:000005">
    <property type="entry name" value="Pseudouridine synthase"/>
    <property type="match status" value="1"/>
</dbReference>
<keyword evidence="9" id="KW-1185">Reference proteome</keyword>
<dbReference type="CDD" id="cd02869">
    <property type="entry name" value="PseudoU_synth_RluA_like"/>
    <property type="match status" value="1"/>
</dbReference>
<dbReference type="EMBL" id="CP068053">
    <property type="protein sequence ID" value="QQT02034.1"/>
    <property type="molecule type" value="Genomic_DNA"/>
</dbReference>
<dbReference type="InterPro" id="IPR020103">
    <property type="entry name" value="PsdUridine_synth_cat_dom_sf"/>
</dbReference>
<dbReference type="GO" id="GO:0009982">
    <property type="term" value="F:pseudouridine synthase activity"/>
    <property type="evidence" value="ECO:0007669"/>
    <property type="project" value="InterPro"/>
</dbReference>
<evidence type="ECO:0000256" key="5">
    <source>
        <dbReference type="PROSITE-ProRule" id="PRU00182"/>
    </source>
</evidence>
<feature type="active site" evidence="4">
    <location>
        <position position="143"/>
    </location>
</feature>
<evidence type="ECO:0000256" key="2">
    <source>
        <dbReference type="ARBA" id="ARBA00010876"/>
    </source>
</evidence>
<dbReference type="Proteomes" id="UP000595254">
    <property type="component" value="Chromosome"/>
</dbReference>
<comment type="function">
    <text evidence="6">Responsible for synthesis of pseudouridine from uracil.</text>
</comment>
<comment type="catalytic activity">
    <reaction evidence="1 6">
        <text>a uridine in RNA = a pseudouridine in RNA</text>
        <dbReference type="Rhea" id="RHEA:48348"/>
        <dbReference type="Rhea" id="RHEA-COMP:12068"/>
        <dbReference type="Rhea" id="RHEA-COMP:12069"/>
        <dbReference type="ChEBI" id="CHEBI:65314"/>
        <dbReference type="ChEBI" id="CHEBI:65315"/>
    </reaction>
</comment>
<name>A0A974S1Y6_PERPY</name>
<dbReference type="Gene3D" id="3.30.2350.10">
    <property type="entry name" value="Pseudouridine synthase"/>
    <property type="match status" value="1"/>
</dbReference>
<dbReference type="PANTHER" id="PTHR21600:SF35">
    <property type="entry name" value="PSEUDOURIDINE SYNTHASE"/>
    <property type="match status" value="1"/>
</dbReference>
<dbReference type="GO" id="GO:0140098">
    <property type="term" value="F:catalytic activity, acting on RNA"/>
    <property type="evidence" value="ECO:0007669"/>
    <property type="project" value="UniProtKB-ARBA"/>
</dbReference>
<dbReference type="GO" id="GO:0000455">
    <property type="term" value="P:enzyme-directed rRNA pseudouridine synthesis"/>
    <property type="evidence" value="ECO:0007669"/>
    <property type="project" value="TreeGrafter"/>
</dbReference>
<evidence type="ECO:0000256" key="3">
    <source>
        <dbReference type="ARBA" id="ARBA00023235"/>
    </source>
</evidence>
<gene>
    <name evidence="8" type="ORF">I6J18_09455</name>
</gene>
<dbReference type="InterPro" id="IPR006224">
    <property type="entry name" value="PsdUridine_synth_RluA-like_CS"/>
</dbReference>
<dbReference type="InterPro" id="IPR006225">
    <property type="entry name" value="PsdUridine_synth_RluC/D"/>
</dbReference>
<dbReference type="KEGG" id="ppsr:I6J18_09455"/>
<keyword evidence="5" id="KW-0694">RNA-binding</keyword>
<dbReference type="RefSeq" id="WP_040373266.1">
    <property type="nucleotide sequence ID" value="NZ_CP068053.1"/>
</dbReference>